<feature type="binding site" evidence="7">
    <location>
        <position position="68"/>
    </location>
    <ligand>
        <name>tRNA</name>
        <dbReference type="ChEBI" id="CHEBI:17843"/>
    </ligand>
</feature>
<dbReference type="HAMAP" id="MF_00083">
    <property type="entry name" value="Pept_tRNA_hydro_bact"/>
    <property type="match status" value="1"/>
</dbReference>
<dbReference type="GO" id="GO:0004045">
    <property type="term" value="F:peptidyl-tRNA hydrolase activity"/>
    <property type="evidence" value="ECO:0007669"/>
    <property type="project" value="UniProtKB-UniRule"/>
</dbReference>
<dbReference type="PROSITE" id="PS01196">
    <property type="entry name" value="PEPT_TRNA_HYDROL_2"/>
    <property type="match status" value="1"/>
</dbReference>
<dbReference type="Gene3D" id="3.40.50.1470">
    <property type="entry name" value="Peptidyl-tRNA hydrolase"/>
    <property type="match status" value="1"/>
</dbReference>
<comment type="similarity">
    <text evidence="5 7 9">Belongs to the PTH family.</text>
</comment>
<dbReference type="InterPro" id="IPR018171">
    <property type="entry name" value="Pept_tRNA_hydro_CS"/>
</dbReference>
<gene>
    <name evidence="7 10" type="primary">pth</name>
    <name evidence="10" type="ORF">BUCICURV3402_129</name>
</gene>
<evidence type="ECO:0000256" key="6">
    <source>
        <dbReference type="ARBA" id="ARBA00050038"/>
    </source>
</evidence>
<feature type="binding site" evidence="7">
    <location>
        <position position="116"/>
    </location>
    <ligand>
        <name>tRNA</name>
        <dbReference type="ChEBI" id="CHEBI:17843"/>
    </ligand>
</feature>
<feature type="site" description="Stabilizes the basic form of H active site to accept a proton" evidence="7">
    <location>
        <position position="95"/>
    </location>
</feature>
<dbReference type="GO" id="GO:0006515">
    <property type="term" value="P:protein quality control for misfolded or incompletely synthesized proteins"/>
    <property type="evidence" value="ECO:0007669"/>
    <property type="project" value="UniProtKB-UniRule"/>
</dbReference>
<evidence type="ECO:0000256" key="5">
    <source>
        <dbReference type="ARBA" id="ARBA00038063"/>
    </source>
</evidence>
<keyword evidence="3 7" id="KW-0378">Hydrolase</keyword>
<dbReference type="Pfam" id="PF01195">
    <property type="entry name" value="Pept_tRNA_hydro"/>
    <property type="match status" value="1"/>
</dbReference>
<proteinExistence type="inferred from homology"/>
<evidence type="ECO:0000256" key="7">
    <source>
        <dbReference type="HAMAP-Rule" id="MF_00083"/>
    </source>
</evidence>
<feature type="active site" description="Proton acceptor" evidence="7">
    <location>
        <position position="22"/>
    </location>
</feature>
<dbReference type="GO" id="GO:0005737">
    <property type="term" value="C:cytoplasm"/>
    <property type="evidence" value="ECO:0007669"/>
    <property type="project" value="UniProtKB-SubCell"/>
</dbReference>
<dbReference type="EC" id="3.1.1.29" evidence="1 7"/>
<evidence type="ECO:0000313" key="10">
    <source>
        <dbReference type="EMBL" id="VFP81423.1"/>
    </source>
</evidence>
<feature type="binding site" evidence="7">
    <location>
        <position position="70"/>
    </location>
    <ligand>
        <name>tRNA</name>
        <dbReference type="ChEBI" id="CHEBI:17843"/>
    </ligand>
</feature>
<keyword evidence="2 7" id="KW-0820">tRNA-binding</keyword>
<name>A0A451D6L4_9GAMM</name>
<feature type="site" description="Discriminates between blocked and unblocked aminoacyl-tRNA" evidence="7">
    <location>
        <position position="12"/>
    </location>
</feature>
<dbReference type="SUPFAM" id="SSF53178">
    <property type="entry name" value="Peptidyl-tRNA hydrolase-like"/>
    <property type="match status" value="1"/>
</dbReference>
<sequence length="193" mass="22496">MKKIKMIVGLGNSFHKYYETRHNVGFWFINMLSDFYKSSLKLKKRFLGFISSIKLKNNKIYLLRPNLFMNLNGNSVYALSSFYKIKLSEILIVRDELDLLPGVLKIKIGTSYNGHNGVKSIIDIFKNKSTFMQLNIGIGRPKLKKNVSNFVLNNPSIIEKKMIIKAIFEFIFLTKDNIYKKDFLKNKKIVLNK</sequence>
<comment type="function">
    <text evidence="7">Hydrolyzes ribosome-free peptidyl-tRNAs (with 1 or more amino acids incorporated), which drop off the ribosome during protein synthesis, or as a result of ribosome stalling.</text>
</comment>
<dbReference type="NCBIfam" id="TIGR00447">
    <property type="entry name" value="pth"/>
    <property type="match status" value="1"/>
</dbReference>
<keyword evidence="7" id="KW-0963">Cytoplasm</keyword>
<evidence type="ECO:0000256" key="8">
    <source>
        <dbReference type="RuleBase" id="RU000673"/>
    </source>
</evidence>
<comment type="function">
    <text evidence="7">Catalyzes the release of premature peptidyl moieties from peptidyl-tRNA molecules trapped in stalled 50S ribosomal subunits, and thus maintains levels of free tRNAs and 50S ribosomes.</text>
</comment>
<comment type="subcellular location">
    <subcellularLocation>
        <location evidence="7">Cytoplasm</location>
    </subcellularLocation>
</comment>
<dbReference type="EMBL" id="LR217710">
    <property type="protein sequence ID" value="VFP81423.1"/>
    <property type="molecule type" value="Genomic_DNA"/>
</dbReference>
<feature type="binding site" evidence="7">
    <location>
        <position position="17"/>
    </location>
    <ligand>
        <name>tRNA</name>
        <dbReference type="ChEBI" id="CHEBI:17843"/>
    </ligand>
</feature>
<organism evidence="10 11">
    <name type="scientific">Buchnera aphidicola</name>
    <name type="common">Cinara curvipes</name>
    <dbReference type="NCBI Taxonomy" id="2518975"/>
    <lineage>
        <taxon>Bacteria</taxon>
        <taxon>Pseudomonadati</taxon>
        <taxon>Pseudomonadota</taxon>
        <taxon>Gammaproteobacteria</taxon>
        <taxon>Enterobacterales</taxon>
        <taxon>Erwiniaceae</taxon>
        <taxon>Buchnera</taxon>
    </lineage>
</organism>
<evidence type="ECO:0000256" key="1">
    <source>
        <dbReference type="ARBA" id="ARBA00013260"/>
    </source>
</evidence>
<evidence type="ECO:0000256" key="4">
    <source>
        <dbReference type="ARBA" id="ARBA00022884"/>
    </source>
</evidence>
<evidence type="ECO:0000313" key="11">
    <source>
        <dbReference type="Proteomes" id="UP000294344"/>
    </source>
</evidence>
<dbReference type="AlphaFoldDB" id="A0A451D6L4"/>
<dbReference type="OrthoDB" id="9800507at2"/>
<dbReference type="PANTHER" id="PTHR17224:SF1">
    <property type="entry name" value="PEPTIDYL-TRNA HYDROLASE"/>
    <property type="match status" value="1"/>
</dbReference>
<dbReference type="InterPro" id="IPR036416">
    <property type="entry name" value="Pept_tRNA_hydro_sf"/>
</dbReference>
<dbReference type="GO" id="GO:0000049">
    <property type="term" value="F:tRNA binding"/>
    <property type="evidence" value="ECO:0007669"/>
    <property type="project" value="UniProtKB-UniRule"/>
</dbReference>
<comment type="subunit">
    <text evidence="7">Monomer.</text>
</comment>
<keyword evidence="4 7" id="KW-0694">RNA-binding</keyword>
<dbReference type="InterPro" id="IPR001328">
    <property type="entry name" value="Pept_tRNA_hydro"/>
</dbReference>
<evidence type="ECO:0000256" key="9">
    <source>
        <dbReference type="RuleBase" id="RU004320"/>
    </source>
</evidence>
<dbReference type="GO" id="GO:0072344">
    <property type="term" value="P:rescue of stalled ribosome"/>
    <property type="evidence" value="ECO:0007669"/>
    <property type="project" value="UniProtKB-UniRule"/>
</dbReference>
<protein>
    <recommendedName>
        <fullName evidence="6 7">Peptidyl-tRNA hydrolase</fullName>
        <shortName evidence="7">Pth</shortName>
        <ecNumber evidence="1 7">3.1.1.29</ecNumber>
    </recommendedName>
</protein>
<comment type="catalytic activity">
    <reaction evidence="7 8">
        <text>an N-acyl-L-alpha-aminoacyl-tRNA + H2O = an N-acyl-L-amino acid + a tRNA + H(+)</text>
        <dbReference type="Rhea" id="RHEA:54448"/>
        <dbReference type="Rhea" id="RHEA-COMP:10123"/>
        <dbReference type="Rhea" id="RHEA-COMP:13883"/>
        <dbReference type="ChEBI" id="CHEBI:15377"/>
        <dbReference type="ChEBI" id="CHEBI:15378"/>
        <dbReference type="ChEBI" id="CHEBI:59874"/>
        <dbReference type="ChEBI" id="CHEBI:78442"/>
        <dbReference type="ChEBI" id="CHEBI:138191"/>
        <dbReference type="EC" id="3.1.1.29"/>
    </reaction>
</comment>
<evidence type="ECO:0000256" key="2">
    <source>
        <dbReference type="ARBA" id="ARBA00022555"/>
    </source>
</evidence>
<dbReference type="CDD" id="cd00462">
    <property type="entry name" value="PTH"/>
    <property type="match status" value="1"/>
</dbReference>
<dbReference type="PANTHER" id="PTHR17224">
    <property type="entry name" value="PEPTIDYL-TRNA HYDROLASE"/>
    <property type="match status" value="1"/>
</dbReference>
<dbReference type="PROSITE" id="PS01195">
    <property type="entry name" value="PEPT_TRNA_HYDROL_1"/>
    <property type="match status" value="1"/>
</dbReference>
<accession>A0A451D6L4</accession>
<dbReference type="RefSeq" id="WP_154029186.1">
    <property type="nucleotide sequence ID" value="NZ_LR217710.1"/>
</dbReference>
<reference evidence="10 11" key="1">
    <citation type="submission" date="2019-02" db="EMBL/GenBank/DDBJ databases">
        <authorList>
            <person name="Manzano-Marin A."/>
            <person name="Manzano-Marin A."/>
        </authorList>
    </citation>
    <scope>NUCLEOTIDE SEQUENCE [LARGE SCALE GENOMIC DNA]</scope>
    <source>
        <strain evidence="10 11">BuCicurvipes</strain>
    </source>
</reference>
<dbReference type="Proteomes" id="UP000294344">
    <property type="component" value="Chromosome"/>
</dbReference>
<evidence type="ECO:0000256" key="3">
    <source>
        <dbReference type="ARBA" id="ARBA00022801"/>
    </source>
</evidence>